<dbReference type="PANTHER" id="PTHR43677">
    <property type="entry name" value="SHORT-CHAIN DEHYDROGENASE/REDUCTASE"/>
    <property type="match status" value="1"/>
</dbReference>
<dbReference type="Pfam" id="PF00107">
    <property type="entry name" value="ADH_zinc_N"/>
    <property type="match status" value="1"/>
</dbReference>
<sequence>MKALLSLARGGPDSLVLSDIPVPEPRPGSVRVIVEACSINYPDALIIEDRYQVRPARPFAPGGEIAGVIDAVGEGVDGWAPGDRVIAVTAHGGLSEQMVVDAWRLHALPDACSFVDGSALLLTYATTLHALADRGRLVAGDSVLVLGAAGGVGLSGVEIGKVLGARVIAAVSSEDKAAIAREAGADDVVTYPSGPFDATALRALADLFKTAVGPDGADIILDPVGGDYAEPALRAIAWGGRYMVLGFPAGLPKIPLNLPLLKSCDICGVFYGAHALREPQKNRAAISRLLGWLEAGSIKPRISGLYSLAEAPDAIARLAARQAVGKLVVKVQSH</sequence>
<geneLocation type="plasmid" evidence="2">
    <name>pJE1</name>
</geneLocation>
<dbReference type="InterPro" id="IPR013149">
    <property type="entry name" value="ADH-like_C"/>
</dbReference>
<dbReference type="Gene3D" id="3.90.180.10">
    <property type="entry name" value="Medium-chain alcohol dehydrogenases, catalytic domain"/>
    <property type="match status" value="1"/>
</dbReference>
<protein>
    <submittedName>
        <fullName evidence="2">Putative Zn-dependent oxidoreductase</fullName>
    </submittedName>
</protein>
<keyword evidence="2" id="KW-0614">Plasmid</keyword>
<dbReference type="PANTHER" id="PTHR43677:SF4">
    <property type="entry name" value="QUINONE OXIDOREDUCTASE-LIKE PROTEIN 2"/>
    <property type="match status" value="1"/>
</dbReference>
<dbReference type="InterPro" id="IPR020843">
    <property type="entry name" value="ER"/>
</dbReference>
<dbReference type="GO" id="GO:0016491">
    <property type="term" value="F:oxidoreductase activity"/>
    <property type="evidence" value="ECO:0007669"/>
    <property type="project" value="InterPro"/>
</dbReference>
<dbReference type="RefSeq" id="WP_087573215.1">
    <property type="nucleotide sequence ID" value="NZ_KM017071.1"/>
</dbReference>
<evidence type="ECO:0000313" key="2">
    <source>
        <dbReference type="EMBL" id="AJW29549.1"/>
    </source>
</evidence>
<dbReference type="SUPFAM" id="SSF50129">
    <property type="entry name" value="GroES-like"/>
    <property type="match status" value="1"/>
</dbReference>
<dbReference type="Gene3D" id="3.40.50.720">
    <property type="entry name" value="NAD(P)-binding Rossmann-like Domain"/>
    <property type="match status" value="1"/>
</dbReference>
<dbReference type="SUPFAM" id="SSF51735">
    <property type="entry name" value="NAD(P)-binding Rossmann-fold domains"/>
    <property type="match status" value="1"/>
</dbReference>
<dbReference type="SMART" id="SM00829">
    <property type="entry name" value="PKS_ER"/>
    <property type="match status" value="1"/>
</dbReference>
<accession>A0A0D4ZZJ6</accession>
<dbReference type="EMBL" id="KM017071">
    <property type="protein sequence ID" value="AJW29549.1"/>
    <property type="molecule type" value="Genomic_DNA"/>
</dbReference>
<dbReference type="Pfam" id="PF08240">
    <property type="entry name" value="ADH_N"/>
    <property type="match status" value="1"/>
</dbReference>
<gene>
    <name evidence="2" type="ORF">pJE1_127</name>
</gene>
<feature type="domain" description="Enoyl reductase (ER)" evidence="1">
    <location>
        <begin position="10"/>
        <end position="329"/>
    </location>
</feature>
<proteinExistence type="predicted"/>
<reference evidence="2" key="1">
    <citation type="submission" date="2014-06" db="EMBL/GenBank/DDBJ databases">
        <title>Molecular and ecological studies on carbamate pesticide degrading bacteria isolated from agricultural soils.</title>
        <authorList>
            <person name="Kim D.-U."/>
            <person name="Ka J.-O."/>
        </authorList>
    </citation>
    <scope>NUCLEOTIDE SEQUENCE</scope>
    <source>
        <strain evidence="2">JE1</strain>
        <plasmid evidence="2">pJE1</plasmid>
    </source>
</reference>
<dbReference type="InterPro" id="IPR013154">
    <property type="entry name" value="ADH-like_N"/>
</dbReference>
<dbReference type="InterPro" id="IPR036291">
    <property type="entry name" value="NAD(P)-bd_dom_sf"/>
</dbReference>
<evidence type="ECO:0000259" key="1">
    <source>
        <dbReference type="SMART" id="SM00829"/>
    </source>
</evidence>
<dbReference type="InterPro" id="IPR051397">
    <property type="entry name" value="Zn-ADH-like_protein"/>
</dbReference>
<name>A0A0D4ZZJ6_9SPHN</name>
<dbReference type="AlphaFoldDB" id="A0A0D4ZZJ6"/>
<dbReference type="CDD" id="cd08241">
    <property type="entry name" value="QOR1"/>
    <property type="match status" value="1"/>
</dbReference>
<dbReference type="InterPro" id="IPR011032">
    <property type="entry name" value="GroES-like_sf"/>
</dbReference>
<organism evidence="2">
    <name type="scientific">Sphingomonas sp. JE1</name>
    <dbReference type="NCBI Taxonomy" id="1628059"/>
    <lineage>
        <taxon>Bacteria</taxon>
        <taxon>Pseudomonadati</taxon>
        <taxon>Pseudomonadota</taxon>
        <taxon>Alphaproteobacteria</taxon>
        <taxon>Sphingomonadales</taxon>
        <taxon>Sphingomonadaceae</taxon>
        <taxon>Sphingomonas</taxon>
    </lineage>
</organism>